<evidence type="ECO:0000256" key="4">
    <source>
        <dbReference type="ARBA" id="ARBA00022679"/>
    </source>
</evidence>
<organism evidence="11 12">
    <name type="scientific">Desulfosarcina widdelii</name>
    <dbReference type="NCBI Taxonomy" id="947919"/>
    <lineage>
        <taxon>Bacteria</taxon>
        <taxon>Pseudomonadati</taxon>
        <taxon>Thermodesulfobacteriota</taxon>
        <taxon>Desulfobacteria</taxon>
        <taxon>Desulfobacterales</taxon>
        <taxon>Desulfosarcinaceae</taxon>
        <taxon>Desulfosarcina</taxon>
    </lineage>
</organism>
<keyword evidence="4 9" id="KW-0808">Transferase</keyword>
<dbReference type="NCBIfam" id="TIGR02707">
    <property type="entry name" value="butyr_kinase"/>
    <property type="match status" value="1"/>
</dbReference>
<dbReference type="EC" id="2.7.2.7" evidence="9"/>
<comment type="catalytic activity">
    <reaction evidence="8 9">
        <text>butanoate + ATP = butanoyl phosphate + ADP</text>
        <dbReference type="Rhea" id="RHEA:13585"/>
        <dbReference type="ChEBI" id="CHEBI:17968"/>
        <dbReference type="ChEBI" id="CHEBI:30616"/>
        <dbReference type="ChEBI" id="CHEBI:58079"/>
        <dbReference type="ChEBI" id="CHEBI:456216"/>
        <dbReference type="EC" id="2.7.2.7"/>
    </reaction>
</comment>
<keyword evidence="7 9" id="KW-0067">ATP-binding</keyword>
<evidence type="ECO:0000256" key="8">
    <source>
        <dbReference type="ARBA" id="ARBA00048596"/>
    </source>
</evidence>
<evidence type="ECO:0000256" key="7">
    <source>
        <dbReference type="ARBA" id="ARBA00022840"/>
    </source>
</evidence>
<dbReference type="PRINTS" id="PR00471">
    <property type="entry name" value="ACETATEKNASE"/>
</dbReference>
<dbReference type="SUPFAM" id="SSF53067">
    <property type="entry name" value="Actin-like ATPase domain"/>
    <property type="match status" value="2"/>
</dbReference>
<dbReference type="PANTHER" id="PTHR21060:SF3">
    <property type="entry name" value="BUTYRATE KINASE 2-RELATED"/>
    <property type="match status" value="1"/>
</dbReference>
<evidence type="ECO:0000256" key="6">
    <source>
        <dbReference type="ARBA" id="ARBA00022777"/>
    </source>
</evidence>
<keyword evidence="3 9" id="KW-0963">Cytoplasm</keyword>
<reference evidence="11 12" key="1">
    <citation type="submission" date="2019-11" db="EMBL/GenBank/DDBJ databases">
        <title>Comparative genomics of hydrocarbon-degrading Desulfosarcina strains.</title>
        <authorList>
            <person name="Watanabe M."/>
            <person name="Kojima H."/>
            <person name="Fukui M."/>
        </authorList>
    </citation>
    <scope>NUCLEOTIDE SEQUENCE [LARGE SCALE GENOMIC DNA]</scope>
    <source>
        <strain evidence="11 12">PP31</strain>
    </source>
</reference>
<dbReference type="AlphaFoldDB" id="A0A5K7Z9I2"/>
<dbReference type="InterPro" id="IPR000890">
    <property type="entry name" value="Aliphatic_acid_kin_short-chain"/>
</dbReference>
<dbReference type="PANTHER" id="PTHR21060">
    <property type="entry name" value="ACETATE KINASE"/>
    <property type="match status" value="1"/>
</dbReference>
<evidence type="ECO:0000256" key="5">
    <source>
        <dbReference type="ARBA" id="ARBA00022741"/>
    </source>
</evidence>
<protein>
    <recommendedName>
        <fullName evidence="9">Probable butyrate kinase</fullName>
        <shortName evidence="9">BK</shortName>
        <ecNumber evidence="9">2.7.2.7</ecNumber>
    </recommendedName>
    <alternativeName>
        <fullName evidence="9">Branched-chain carboxylic acid kinase</fullName>
    </alternativeName>
</protein>
<dbReference type="GO" id="GO:0047761">
    <property type="term" value="F:butyrate kinase activity"/>
    <property type="evidence" value="ECO:0007669"/>
    <property type="project" value="UniProtKB-UniRule"/>
</dbReference>
<evidence type="ECO:0000313" key="11">
    <source>
        <dbReference type="EMBL" id="BBO77708.1"/>
    </source>
</evidence>
<dbReference type="PROSITE" id="PS01076">
    <property type="entry name" value="ACETATE_KINASE_2"/>
    <property type="match status" value="1"/>
</dbReference>
<dbReference type="Proteomes" id="UP000427769">
    <property type="component" value="Chromosome"/>
</dbReference>
<accession>A0A5K7Z9I2</accession>
<gene>
    <name evidence="9 11" type="primary">buk</name>
    <name evidence="11" type="ORF">DSCW_51250</name>
</gene>
<dbReference type="GO" id="GO:0005737">
    <property type="term" value="C:cytoplasm"/>
    <property type="evidence" value="ECO:0007669"/>
    <property type="project" value="UniProtKB-SubCell"/>
</dbReference>
<keyword evidence="6 9" id="KW-0418">Kinase</keyword>
<dbReference type="EMBL" id="AP021875">
    <property type="protein sequence ID" value="BBO77708.1"/>
    <property type="molecule type" value="Genomic_DNA"/>
</dbReference>
<evidence type="ECO:0000256" key="9">
    <source>
        <dbReference type="HAMAP-Rule" id="MF_00542"/>
    </source>
</evidence>
<dbReference type="PIRSF" id="PIRSF036458">
    <property type="entry name" value="Butyrate_kin"/>
    <property type="match status" value="1"/>
</dbReference>
<dbReference type="NCBIfam" id="NF002834">
    <property type="entry name" value="PRK03011.1-5"/>
    <property type="match status" value="1"/>
</dbReference>
<comment type="similarity">
    <text evidence="2 9 10">Belongs to the acetokinase family.</text>
</comment>
<dbReference type="RefSeq" id="WP_170302464.1">
    <property type="nucleotide sequence ID" value="NZ_AP021875.1"/>
</dbReference>
<dbReference type="InterPro" id="IPR023865">
    <property type="entry name" value="Aliphatic_acid_kinase_CS"/>
</dbReference>
<name>A0A5K7Z9I2_9BACT</name>
<dbReference type="Pfam" id="PF00871">
    <property type="entry name" value="Acetate_kinase"/>
    <property type="match status" value="1"/>
</dbReference>
<dbReference type="GO" id="GO:0006083">
    <property type="term" value="P:acetate metabolic process"/>
    <property type="evidence" value="ECO:0007669"/>
    <property type="project" value="TreeGrafter"/>
</dbReference>
<dbReference type="HAMAP" id="MF_00542">
    <property type="entry name" value="Butyrate_kinase"/>
    <property type="match status" value="1"/>
</dbReference>
<evidence type="ECO:0000256" key="10">
    <source>
        <dbReference type="RuleBase" id="RU003835"/>
    </source>
</evidence>
<dbReference type="KEGG" id="dwd:DSCW_51250"/>
<keyword evidence="5 9" id="KW-0547">Nucleotide-binding</keyword>
<dbReference type="InterPro" id="IPR043129">
    <property type="entry name" value="ATPase_NBD"/>
</dbReference>
<evidence type="ECO:0000256" key="1">
    <source>
        <dbReference type="ARBA" id="ARBA00004496"/>
    </source>
</evidence>
<proteinExistence type="inferred from homology"/>
<comment type="subcellular location">
    <subcellularLocation>
        <location evidence="1 9">Cytoplasm</location>
    </subcellularLocation>
</comment>
<dbReference type="Gene3D" id="3.30.420.40">
    <property type="match status" value="2"/>
</dbReference>
<evidence type="ECO:0000256" key="2">
    <source>
        <dbReference type="ARBA" id="ARBA00008748"/>
    </source>
</evidence>
<dbReference type="CDD" id="cd24011">
    <property type="entry name" value="ASKHA_NBD_BK"/>
    <property type="match status" value="1"/>
</dbReference>
<dbReference type="GO" id="GO:0005524">
    <property type="term" value="F:ATP binding"/>
    <property type="evidence" value="ECO:0007669"/>
    <property type="project" value="UniProtKB-KW"/>
</dbReference>
<evidence type="ECO:0000313" key="12">
    <source>
        <dbReference type="Proteomes" id="UP000427769"/>
    </source>
</evidence>
<dbReference type="GO" id="GO:0008776">
    <property type="term" value="F:acetate kinase activity"/>
    <property type="evidence" value="ECO:0007669"/>
    <property type="project" value="TreeGrafter"/>
</dbReference>
<dbReference type="InterPro" id="IPR011245">
    <property type="entry name" value="Butyrate_kin"/>
</dbReference>
<evidence type="ECO:0000256" key="3">
    <source>
        <dbReference type="ARBA" id="ARBA00022490"/>
    </source>
</evidence>
<sequence>MSKILVIDIGSTSTKLALFLDHDALLRESVEHAPERLSRLHSYDEWLKFHDEVVTSVLHGWLKELDGLSLVVSRGGLTRPVQGGAYYVNDAMLRDLRSGDYGWHPCNIGPCIASSIADRYGTKAIIYDSPVSDELIQLARFSGLKGMERGAAFHVLSQKSAGRKAARELGVPYEQGNFIVAHLGGGITIGAHEKGRIIDGTHGLDEGPFTPQRTGGLPLQGVLKLCFSGQLTQEELGRRLFGQGGVHSYLGTHDIAAIERRADNGDEEALVVLKAMGYQISKDICSMAAVLDGRIHAVVLTGNLCRARTVVTEIRNRVRFLGQFLIFPGEDELESLAHAGLRIMSPGGESVNIYVNK</sequence>
<keyword evidence="12" id="KW-1185">Reference proteome</keyword>